<keyword evidence="4" id="KW-0686">Riboflavin biosynthesis</keyword>
<dbReference type="RefSeq" id="WP_162319183.1">
    <property type="nucleotide sequence ID" value="NZ_JAHQXF010000002.1"/>
</dbReference>
<dbReference type="GO" id="GO:0000906">
    <property type="term" value="F:6,7-dimethyl-8-ribityllumazine synthase activity"/>
    <property type="evidence" value="ECO:0007669"/>
    <property type="project" value="UniProtKB-UniRule"/>
</dbReference>
<dbReference type="Proteomes" id="UP000766550">
    <property type="component" value="Unassembled WGS sequence"/>
</dbReference>
<evidence type="ECO:0000256" key="3">
    <source>
        <dbReference type="ARBA" id="ARBA00012664"/>
    </source>
</evidence>
<dbReference type="InterPro" id="IPR034964">
    <property type="entry name" value="LS"/>
</dbReference>
<keyword evidence="9" id="KW-1185">Reference proteome</keyword>
<reference evidence="8 9" key="1">
    <citation type="submission" date="2021-06" db="EMBL/GenBank/DDBJ databases">
        <title>New haloarchaea isolates fom saline soil.</title>
        <authorList>
            <person name="Duran-Viseras A."/>
            <person name="Sanchez-Porro C.S."/>
            <person name="Ventosa A."/>
        </authorList>
    </citation>
    <scope>NUCLEOTIDE SEQUENCE [LARGE SCALE GENOMIC DNA]</scope>
    <source>
        <strain evidence="8 9">JCM 183640</strain>
    </source>
</reference>
<dbReference type="GO" id="GO:0009349">
    <property type="term" value="C:riboflavin synthase complex"/>
    <property type="evidence" value="ECO:0007669"/>
    <property type="project" value="UniProtKB-UniRule"/>
</dbReference>
<evidence type="ECO:0000256" key="4">
    <source>
        <dbReference type="ARBA" id="ARBA00022619"/>
    </source>
</evidence>
<protein>
    <recommendedName>
        <fullName evidence="3 7">6,7-dimethyl-8-ribityllumazine synthase</fullName>
        <ecNumber evidence="3 7">2.5.1.78</ecNumber>
    </recommendedName>
</protein>
<sequence length="134" mass="13823">MVQLGLVVAQYDKHGAVIEAMRQSANAAAADRDADIVETISVPGAYDTPLAADRLARREDVDAVAVLGVIIEGDTDHDQVIADAAAQGLTDVSLQRDTPVTLGIIGPGMSKDEAEARTDKGGSAVTSAIELANL</sequence>
<evidence type="ECO:0000256" key="6">
    <source>
        <dbReference type="ARBA" id="ARBA00048785"/>
    </source>
</evidence>
<evidence type="ECO:0000313" key="9">
    <source>
        <dbReference type="Proteomes" id="UP000766550"/>
    </source>
</evidence>
<accession>A0A8J8C3L4</accession>
<evidence type="ECO:0000256" key="2">
    <source>
        <dbReference type="ARBA" id="ARBA00007424"/>
    </source>
</evidence>
<dbReference type="EMBL" id="JAHQXF010000002">
    <property type="protein sequence ID" value="MBV0924626.1"/>
    <property type="molecule type" value="Genomic_DNA"/>
</dbReference>
<dbReference type="PANTHER" id="PTHR21058">
    <property type="entry name" value="6,7-DIMETHYL-8-RIBITYLLUMAZINE SYNTHASE DMRL SYNTHASE LUMAZINE SYNTHASE"/>
    <property type="match status" value="1"/>
</dbReference>
<dbReference type="PANTHER" id="PTHR21058:SF0">
    <property type="entry name" value="6,7-DIMETHYL-8-RIBITYLLUMAZINE SYNTHASE"/>
    <property type="match status" value="1"/>
</dbReference>
<dbReference type="NCBIfam" id="TIGR00114">
    <property type="entry name" value="lumazine-synth"/>
    <property type="match status" value="1"/>
</dbReference>
<dbReference type="EC" id="2.5.1.78" evidence="3 7"/>
<dbReference type="OrthoDB" id="7610at2157"/>
<dbReference type="UniPathway" id="UPA00275">
    <property type="reaction ID" value="UER00404"/>
</dbReference>
<evidence type="ECO:0000256" key="5">
    <source>
        <dbReference type="ARBA" id="ARBA00022679"/>
    </source>
</evidence>
<dbReference type="AlphaFoldDB" id="A0A8J8C3L4"/>
<evidence type="ECO:0000313" key="8">
    <source>
        <dbReference type="EMBL" id="MBV0924626.1"/>
    </source>
</evidence>
<dbReference type="SUPFAM" id="SSF52121">
    <property type="entry name" value="Lumazine synthase"/>
    <property type="match status" value="1"/>
</dbReference>
<organism evidence="8 9">
    <name type="scientific">Haloarcula limicola</name>
    <dbReference type="NCBI Taxonomy" id="1429915"/>
    <lineage>
        <taxon>Archaea</taxon>
        <taxon>Methanobacteriati</taxon>
        <taxon>Methanobacteriota</taxon>
        <taxon>Stenosarchaea group</taxon>
        <taxon>Halobacteria</taxon>
        <taxon>Halobacteriales</taxon>
        <taxon>Haloarculaceae</taxon>
        <taxon>Haloarcula</taxon>
    </lineage>
</organism>
<comment type="caution">
    <text evidence="8">The sequence shown here is derived from an EMBL/GenBank/DDBJ whole genome shotgun (WGS) entry which is preliminary data.</text>
</comment>
<name>A0A8J8C3L4_9EURY</name>
<comment type="catalytic activity">
    <reaction evidence="6">
        <text>(2S)-2-hydroxy-3-oxobutyl phosphate + 5-amino-6-(D-ribitylamino)uracil = 6,7-dimethyl-8-(1-D-ribityl)lumazine + phosphate + 2 H2O + H(+)</text>
        <dbReference type="Rhea" id="RHEA:26152"/>
        <dbReference type="ChEBI" id="CHEBI:15377"/>
        <dbReference type="ChEBI" id="CHEBI:15378"/>
        <dbReference type="ChEBI" id="CHEBI:15934"/>
        <dbReference type="ChEBI" id="CHEBI:43474"/>
        <dbReference type="ChEBI" id="CHEBI:58201"/>
        <dbReference type="ChEBI" id="CHEBI:58830"/>
        <dbReference type="EC" id="2.5.1.78"/>
    </reaction>
</comment>
<keyword evidence="5 8" id="KW-0808">Transferase</keyword>
<evidence type="ECO:0000256" key="1">
    <source>
        <dbReference type="ARBA" id="ARBA00004917"/>
    </source>
</evidence>
<dbReference type="Pfam" id="PF00885">
    <property type="entry name" value="DMRL_synthase"/>
    <property type="match status" value="1"/>
</dbReference>
<evidence type="ECO:0000256" key="7">
    <source>
        <dbReference type="NCBIfam" id="TIGR00114"/>
    </source>
</evidence>
<proteinExistence type="inferred from homology"/>
<dbReference type="GO" id="GO:0009231">
    <property type="term" value="P:riboflavin biosynthetic process"/>
    <property type="evidence" value="ECO:0007669"/>
    <property type="project" value="UniProtKB-UniPathway"/>
</dbReference>
<gene>
    <name evidence="8" type="primary">ribH</name>
    <name evidence="8" type="ORF">KTS45_10495</name>
</gene>
<dbReference type="Gene3D" id="3.40.50.960">
    <property type="entry name" value="Lumazine/riboflavin synthase"/>
    <property type="match status" value="1"/>
</dbReference>
<dbReference type="InterPro" id="IPR002180">
    <property type="entry name" value="LS/RS"/>
</dbReference>
<comment type="similarity">
    <text evidence="2">Belongs to the DMRL synthase family.</text>
</comment>
<comment type="pathway">
    <text evidence="1">Cofactor biosynthesis; riboflavin biosynthesis; riboflavin from 2-hydroxy-3-oxobutyl phosphate and 5-amino-6-(D-ribitylamino)uracil: step 1/2.</text>
</comment>
<dbReference type="InterPro" id="IPR036467">
    <property type="entry name" value="LS/RS_sf"/>
</dbReference>